<keyword evidence="3 5" id="KW-0863">Zinc-finger</keyword>
<dbReference type="GO" id="GO:0016579">
    <property type="term" value="P:protein deubiquitination"/>
    <property type="evidence" value="ECO:0007669"/>
    <property type="project" value="InterPro"/>
</dbReference>
<dbReference type="Gramene" id="OBART08G21310.1">
    <property type="protein sequence ID" value="OBART08G21310.1"/>
    <property type="gene ID" value="OBART08G21310"/>
</dbReference>
<feature type="compositionally biased region" description="Basic and acidic residues" evidence="6">
    <location>
        <begin position="1"/>
        <end position="24"/>
    </location>
</feature>
<dbReference type="Proteomes" id="UP000026960">
    <property type="component" value="Chromosome 8"/>
</dbReference>
<dbReference type="GO" id="GO:0005634">
    <property type="term" value="C:nucleus"/>
    <property type="evidence" value="ECO:0007669"/>
    <property type="project" value="TreeGrafter"/>
</dbReference>
<evidence type="ECO:0000259" key="8">
    <source>
        <dbReference type="PROSITE" id="PS50271"/>
    </source>
</evidence>
<evidence type="ECO:0000256" key="6">
    <source>
        <dbReference type="SAM" id="MobiDB-lite"/>
    </source>
</evidence>
<sequence length="1637" mass="179643">MNEEKRARVGDTAETPRKSPRLDRPAAAAAAAAPLTSNGVMGEKKKKNATRDVSDWCWWGKAAALLSGGDRRTRRCRHADIDVAITLIKTRVDTPVCCVNKCDDTEGREISVCLDCQLSFCTAHGKPHAFMNDHWIALVYKRPNVAHCFACEECYFIRTDSLGEGMAVGENGFSIGTHKKDEKGMTMVNNEAGVHASMVSDYESALMVALLSDVGTPRCRHDMYNKDEVDLVQRRIMFCDITRMCSDCDNISGLMIFVCLGCEKPFCTVHSSLHAESTKHLVGLVYHNPYVACCFLCSETFVLIGEGDKRMPVDKAAGGYASESVIVHAHAIKGIPNLGNTCYLNSLMQCLLVLGKLRARMLGPDAPSGTLGTALHDLFEQTYSLNNATGLLETSLLLDCVCNLDPQFVGGFMHDNHELLCCLRKNLDEEERMRTPPNMLDSSAGAVPPTVFNSIFGGQLFVTRSCKCCSFCSVSHAVFYDLSVPVPPKKPPAKSVASTPWIEGHRSQPKICINHFEAIHKRNTEKTHRIVEDADSDPASELKDMVMVKTSEPLEVDYTEVEQISQSKDYVQDPQNVLADVKTAGMDATTTDTRIPEYIGPHPPVSQLREENAQLESCNDVGKDGNAILEVSSEHKIDTFSAEVTTEDKGKTCSSDVVCGKAQDIDSLPSITKMIEWTCENCSKGARKSDVTEGTYSEQMLSSTNEDTAVGGYQREQSEKIICQSEQSNKKPECPEGVQDAVPHCVPAERQDNLLSSQDQNATTLDEGRGKQKLHHSAHQVEECQNEQKDKNKGATQTRISKLPLVLTIHLMRSLLGPDKVMGHHHGRGKDSGHFVAYVRPSPRQQTNGLMDEKARAGKSPRLKRRSSGSDPLEEAAGLTSDSSSIRRCRHVSCDQATIDLGIALIKASIDGPACDSFKCGTTEERGILVCLDCGSSLCALHARWHARMNRHWVALMHKRPNVAYCFSCEDTYFISRVRFGGTADEDFFPISTPKKDEKGNKVDNEAGGHASAATGAGSGGGTMAVLTSNVSPQRCCHVYKKGDVARVIKRIMLSDIAAACSDSMCDTTGRSLILVCLGCENPFCSGHADVHAKSTKHWNYLIYQSPYIVCCFVCKGIVFLGGQDKEEMPVDNATAGDASGSVIEHAHAIRGIPNLGNTCYLNSLVQCLLALGRLRARMLRPEDTTGRLGTVLRYLFQDTDSVNNSGGLLNPSGLLRRVRMFVPESQVTSMHDSHEALCRLRTNLDEEERLMKYGALSVEAPTVIDSIFGGQLSVTKTCKCCSLSSVSHGIVFHDLSMPIPPKKPLAKRVEPLWITKGRRSQRKRNTEKTRTIAEDGDSQNVMVKTSEPLGVDSTKVEQISQSKDAVQGPLQIQKDKVQGKAVDFLPQNVLSDAKVEGMDATRADSHIPEYLAPAPTFSPLREDDARVALGIDVEKNGSAVRPEVSTEAKVTTSSAKVTAKDKGKTRSSNIICNKAQDINSLASIEECLELHFEAETVELTCENCSKFAQKLNKSVIQTRLSLLPPVLVIHLKRSLLQSDKVKGHVSFKEILDVGLFMDPSSVDKDNSIYRLAGVIEHHGHGKDSGHFVAYVRQSRPQQTNGSSSWFWASDTDIREVPLEEVLKCEAYLLFYERMEG</sequence>
<evidence type="ECO:0000256" key="1">
    <source>
        <dbReference type="ARBA" id="ARBA00009085"/>
    </source>
</evidence>
<keyword evidence="10" id="KW-1185">Reference proteome</keyword>
<dbReference type="FunFam" id="3.90.70.10:FF:000155">
    <property type="entry name" value="Ubiquitinyl hydrolase 1"/>
    <property type="match status" value="1"/>
</dbReference>
<dbReference type="EnsemblPlants" id="OBART08G21310.1">
    <property type="protein sequence ID" value="OBART08G21310.1"/>
    <property type="gene ID" value="OBART08G21310"/>
</dbReference>
<dbReference type="InterPro" id="IPR001607">
    <property type="entry name" value="Znf_UBP"/>
</dbReference>
<dbReference type="InterPro" id="IPR038765">
    <property type="entry name" value="Papain-like_cys_pep_sf"/>
</dbReference>
<dbReference type="GO" id="GO:0005829">
    <property type="term" value="C:cytosol"/>
    <property type="evidence" value="ECO:0007669"/>
    <property type="project" value="TreeGrafter"/>
</dbReference>
<dbReference type="PANTHER" id="PTHR24006:SF807">
    <property type="entry name" value="OS08G0527100 PROTEIN"/>
    <property type="match status" value="1"/>
</dbReference>
<dbReference type="InterPro" id="IPR028889">
    <property type="entry name" value="USP"/>
</dbReference>
<evidence type="ECO:0000313" key="9">
    <source>
        <dbReference type="EnsemblPlants" id="OBART08G21310.1"/>
    </source>
</evidence>
<dbReference type="InterPro" id="IPR001394">
    <property type="entry name" value="Peptidase_C19_UCH"/>
</dbReference>
<feature type="compositionally biased region" description="Basic residues" evidence="6">
    <location>
        <begin position="857"/>
        <end position="867"/>
    </location>
</feature>
<dbReference type="InterPro" id="IPR050164">
    <property type="entry name" value="Peptidase_C19"/>
</dbReference>
<comment type="similarity">
    <text evidence="1">Belongs to the peptidase C19 family.</text>
</comment>
<evidence type="ECO:0000256" key="2">
    <source>
        <dbReference type="ARBA" id="ARBA00022723"/>
    </source>
</evidence>
<dbReference type="GO" id="GO:0008270">
    <property type="term" value="F:zinc ion binding"/>
    <property type="evidence" value="ECO:0007669"/>
    <property type="project" value="UniProtKB-KW"/>
</dbReference>
<feature type="compositionally biased region" description="Basic and acidic residues" evidence="6">
    <location>
        <begin position="994"/>
        <end position="1007"/>
    </location>
</feature>
<feature type="domain" description="USP" evidence="7">
    <location>
        <begin position="1151"/>
        <end position="1635"/>
    </location>
</feature>
<feature type="region of interest" description="Disordered" evidence="6">
    <location>
        <begin position="994"/>
        <end position="1018"/>
    </location>
</feature>
<feature type="region of interest" description="Disordered" evidence="6">
    <location>
        <begin position="766"/>
        <end position="797"/>
    </location>
</feature>
<name>A0A0D3H2F2_9ORYZ</name>
<dbReference type="PROSITE" id="PS50235">
    <property type="entry name" value="USP_3"/>
    <property type="match status" value="2"/>
</dbReference>
<dbReference type="Gene3D" id="3.90.70.10">
    <property type="entry name" value="Cysteine proteinases"/>
    <property type="match status" value="3"/>
</dbReference>
<dbReference type="PaxDb" id="65489-OBART08G21310.1"/>
<dbReference type="PROSITE" id="PS50271">
    <property type="entry name" value="ZF_UBP"/>
    <property type="match status" value="1"/>
</dbReference>
<evidence type="ECO:0000256" key="3">
    <source>
        <dbReference type="ARBA" id="ARBA00022771"/>
    </source>
</evidence>
<dbReference type="CDD" id="cd02667">
    <property type="entry name" value="Peptidase_C19K"/>
    <property type="match status" value="1"/>
</dbReference>
<dbReference type="eggNOG" id="KOG1873">
    <property type="taxonomic scope" value="Eukaryota"/>
</dbReference>
<dbReference type="GO" id="GO:0004843">
    <property type="term" value="F:cysteine-type deubiquitinase activity"/>
    <property type="evidence" value="ECO:0007669"/>
    <property type="project" value="InterPro"/>
</dbReference>
<dbReference type="SUPFAM" id="SSF57850">
    <property type="entry name" value="RING/U-box"/>
    <property type="match status" value="2"/>
</dbReference>
<reference evidence="9" key="1">
    <citation type="journal article" date="2009" name="Rice">
        <title>De Novo Next Generation Sequencing of Plant Genomes.</title>
        <authorList>
            <person name="Rounsley S."/>
            <person name="Marri P.R."/>
            <person name="Yu Y."/>
            <person name="He R."/>
            <person name="Sisneros N."/>
            <person name="Goicoechea J.L."/>
            <person name="Lee S.J."/>
            <person name="Angelova A."/>
            <person name="Kudrna D."/>
            <person name="Luo M."/>
            <person name="Affourtit J."/>
            <person name="Desany B."/>
            <person name="Knight J."/>
            <person name="Niazi F."/>
            <person name="Egholm M."/>
            <person name="Wing R.A."/>
        </authorList>
    </citation>
    <scope>NUCLEOTIDE SEQUENCE [LARGE SCALE GENOMIC DNA]</scope>
    <source>
        <strain evidence="9">cv. IRGC 105608</strain>
    </source>
</reference>
<dbReference type="PANTHER" id="PTHR24006">
    <property type="entry name" value="UBIQUITIN CARBOXYL-TERMINAL HYDROLASE"/>
    <property type="match status" value="1"/>
</dbReference>
<dbReference type="PROSITE" id="PS00973">
    <property type="entry name" value="USP_2"/>
    <property type="match status" value="1"/>
</dbReference>
<reference evidence="9" key="2">
    <citation type="submission" date="2015-03" db="UniProtKB">
        <authorList>
            <consortium name="EnsemblPlants"/>
        </authorList>
    </citation>
    <scope>IDENTIFICATION</scope>
</reference>
<keyword evidence="2" id="KW-0479">Metal-binding</keyword>
<organism evidence="9">
    <name type="scientific">Oryza barthii</name>
    <dbReference type="NCBI Taxonomy" id="65489"/>
    <lineage>
        <taxon>Eukaryota</taxon>
        <taxon>Viridiplantae</taxon>
        <taxon>Streptophyta</taxon>
        <taxon>Embryophyta</taxon>
        <taxon>Tracheophyta</taxon>
        <taxon>Spermatophyta</taxon>
        <taxon>Magnoliopsida</taxon>
        <taxon>Liliopsida</taxon>
        <taxon>Poales</taxon>
        <taxon>Poaceae</taxon>
        <taxon>BOP clade</taxon>
        <taxon>Oryzoideae</taxon>
        <taxon>Oryzeae</taxon>
        <taxon>Oryzinae</taxon>
        <taxon>Oryza</taxon>
    </lineage>
</organism>
<evidence type="ECO:0000259" key="7">
    <source>
        <dbReference type="PROSITE" id="PS50235"/>
    </source>
</evidence>
<dbReference type="FunFam" id="3.90.70.10:FF:000174">
    <property type="entry name" value="Ubiquitinyl hydrolase 1"/>
    <property type="match status" value="1"/>
</dbReference>
<feature type="domain" description="UBP-type" evidence="8">
    <location>
        <begin position="887"/>
        <end position="993"/>
    </location>
</feature>
<evidence type="ECO:0000256" key="5">
    <source>
        <dbReference type="PROSITE-ProRule" id="PRU00502"/>
    </source>
</evidence>
<dbReference type="InterPro" id="IPR013083">
    <property type="entry name" value="Znf_RING/FYVE/PHD"/>
</dbReference>
<dbReference type="SUPFAM" id="SSF54001">
    <property type="entry name" value="Cysteine proteinases"/>
    <property type="match status" value="2"/>
</dbReference>
<proteinExistence type="inferred from homology"/>
<dbReference type="HOGENOM" id="CLU_244128_0_0_1"/>
<evidence type="ECO:0000313" key="10">
    <source>
        <dbReference type="Proteomes" id="UP000026960"/>
    </source>
</evidence>
<evidence type="ECO:0000256" key="4">
    <source>
        <dbReference type="ARBA" id="ARBA00022833"/>
    </source>
</evidence>
<dbReference type="Gene3D" id="3.30.40.10">
    <property type="entry name" value="Zinc/RING finger domain, C3HC4 (zinc finger)"/>
    <property type="match status" value="1"/>
</dbReference>
<accession>A0A0D3H2F2</accession>
<feature type="region of interest" description="Disordered" evidence="6">
    <location>
        <begin position="842"/>
        <end position="879"/>
    </location>
</feature>
<feature type="domain" description="USP" evidence="7">
    <location>
        <begin position="333"/>
        <end position="910"/>
    </location>
</feature>
<feature type="region of interest" description="Disordered" evidence="6">
    <location>
        <begin position="1"/>
        <end position="46"/>
    </location>
</feature>
<dbReference type="Pfam" id="PF00443">
    <property type="entry name" value="UCH"/>
    <property type="match status" value="2"/>
</dbReference>
<dbReference type="InterPro" id="IPR018200">
    <property type="entry name" value="USP_CS"/>
</dbReference>
<dbReference type="STRING" id="65489.A0A0D3H2F2"/>
<keyword evidence="4" id="KW-0862">Zinc</keyword>
<protein>
    <submittedName>
        <fullName evidence="9">Ubiquitinyl hydrolase 1</fullName>
    </submittedName>
</protein>
<dbReference type="PROSITE" id="PS00972">
    <property type="entry name" value="USP_1"/>
    <property type="match status" value="2"/>
</dbReference>
<feature type="compositionally biased region" description="Basic and acidic residues" evidence="6">
    <location>
        <begin position="779"/>
        <end position="793"/>
    </location>
</feature>